<dbReference type="InterPro" id="IPR021986">
    <property type="entry name" value="Spherulin4"/>
</dbReference>
<keyword evidence="2" id="KW-1185">Reference proteome</keyword>
<evidence type="ECO:0000313" key="2">
    <source>
        <dbReference type="Proteomes" id="UP001589718"/>
    </source>
</evidence>
<proteinExistence type="predicted"/>
<dbReference type="RefSeq" id="WP_345225704.1">
    <property type="nucleotide sequence ID" value="NZ_BAAAXE010000013.1"/>
</dbReference>
<dbReference type="Pfam" id="PF12138">
    <property type="entry name" value="Spherulin4"/>
    <property type="match status" value="1"/>
</dbReference>
<dbReference type="EMBL" id="JBHMCR010000003">
    <property type="protein sequence ID" value="MFB9519242.1"/>
    <property type="molecule type" value="Genomic_DNA"/>
</dbReference>
<dbReference type="PANTHER" id="PTHR35040:SF9">
    <property type="entry name" value="4-LIKE CELL SURFACE PROTEIN, PUTATIVE (AFU_ORTHOLOGUE AFUA_4G14080)-RELATED"/>
    <property type="match status" value="1"/>
</dbReference>
<evidence type="ECO:0000313" key="1">
    <source>
        <dbReference type="EMBL" id="MFB9519242.1"/>
    </source>
</evidence>
<dbReference type="Proteomes" id="UP001589718">
    <property type="component" value="Unassembled WGS sequence"/>
</dbReference>
<dbReference type="PANTHER" id="PTHR35040">
    <property type="match status" value="1"/>
</dbReference>
<gene>
    <name evidence="1" type="ORF">ACFFTU_04645</name>
</gene>
<sequence>MSYLLPLYAHPAVDPEAWRLAARAGDRVRGVVLNAADGPGGRLDPAFASAAADLRAAGVPVLGYVDLDYGARPAPEVAADLGRHREWFGVDGWFFDRAPAERAGLAACRRTVRSARRTGARTVVLNPGVHPSPGYARIADLVVTFEGHWTTYVAGFHRPRWTEHHPPERFCHLVYGVPRALSGVAARTARARGAAVSCAVGGELPNPWTALPPELLEHAS</sequence>
<comment type="caution">
    <text evidence="1">The sequence shown here is derived from an EMBL/GenBank/DDBJ whole genome shotgun (WGS) entry which is preliminary data.</text>
</comment>
<name>A0ABV5P7T2_STRCM</name>
<organism evidence="1 2">
    <name type="scientific">Streptomyces cremeus</name>
    <dbReference type="NCBI Taxonomy" id="66881"/>
    <lineage>
        <taxon>Bacteria</taxon>
        <taxon>Bacillati</taxon>
        <taxon>Actinomycetota</taxon>
        <taxon>Actinomycetes</taxon>
        <taxon>Kitasatosporales</taxon>
        <taxon>Streptomycetaceae</taxon>
        <taxon>Streptomyces</taxon>
    </lineage>
</organism>
<accession>A0ABV5P7T2</accession>
<reference evidence="1 2" key="1">
    <citation type="submission" date="2024-09" db="EMBL/GenBank/DDBJ databases">
        <authorList>
            <person name="Sun Q."/>
            <person name="Mori K."/>
        </authorList>
    </citation>
    <scope>NUCLEOTIDE SEQUENCE [LARGE SCALE GENOMIC DNA]</scope>
    <source>
        <strain evidence="1 2">JCM 4362</strain>
    </source>
</reference>
<protein>
    <submittedName>
        <fullName evidence="1">Spherulation-specific family 4 protein</fullName>
    </submittedName>
</protein>